<evidence type="ECO:0000256" key="1">
    <source>
        <dbReference type="SAM" id="MobiDB-lite"/>
    </source>
</evidence>
<dbReference type="EMBL" id="QXED01000003">
    <property type="protein sequence ID" value="RIV23746.1"/>
    <property type="molecule type" value="Genomic_DNA"/>
</dbReference>
<feature type="transmembrane region" description="Helical" evidence="2">
    <location>
        <begin position="324"/>
        <end position="345"/>
    </location>
</feature>
<dbReference type="InterPro" id="IPR025241">
    <property type="entry name" value="DUF4190"/>
</dbReference>
<sequence length="347" mass="37459">MLTPSVNSGSLAGLSRYQKAVFCPGMRCFCAKNHTNDVLFTLQPAGSFAQVIVVRVSEYYHLFIRLIKPINRMQTVFLRRITLLLTVAWLGTFSACQRAPYAYFTPTPHPAAQRMAVSEPAPAPPVDPLLTASAADDIPTPTRPVWEETTALPTLAPAVVAPKTATKASRPSFRARLKATLLTKMAPPQCDQIVLRNGDVVEAKIKEVGVNEIKYKKCDRPDGPDYTISKRDVLSIKYTNGDVERFSSSTTNSSSGNNRSSYDSPTNAQNDGPRTDPFAIVAIAVGGAGLLFGGFILGPVAIVFGALSLARIRKNPERFKGKGLALGGMVAGIVAAAVYFLYYFAVI</sequence>
<keyword evidence="2" id="KW-0472">Membrane</keyword>
<reference evidence="4 5" key="1">
    <citation type="submission" date="2018-08" db="EMBL/GenBank/DDBJ databases">
        <title>Fibrisoma montanum sp. nov., isolated from Danxia mountain soil.</title>
        <authorList>
            <person name="Huang Y."/>
        </authorList>
    </citation>
    <scope>NUCLEOTIDE SEQUENCE [LARGE SCALE GENOMIC DNA]</scope>
    <source>
        <strain evidence="4 5">HYT19</strain>
    </source>
</reference>
<feature type="compositionally biased region" description="Low complexity" evidence="1">
    <location>
        <begin position="247"/>
        <end position="261"/>
    </location>
</feature>
<evidence type="ECO:0000256" key="2">
    <source>
        <dbReference type="SAM" id="Phobius"/>
    </source>
</evidence>
<accession>A0A418MBP2</accession>
<dbReference type="Proteomes" id="UP000283523">
    <property type="component" value="Unassembled WGS sequence"/>
</dbReference>
<comment type="caution">
    <text evidence="4">The sequence shown here is derived from an EMBL/GenBank/DDBJ whole genome shotgun (WGS) entry which is preliminary data.</text>
</comment>
<feature type="domain" description="DUF4190" evidence="3">
    <location>
        <begin position="279"/>
        <end position="341"/>
    </location>
</feature>
<protein>
    <submittedName>
        <fullName evidence="4">DUF4190 domain-containing protein</fullName>
    </submittedName>
</protein>
<evidence type="ECO:0000259" key="3">
    <source>
        <dbReference type="Pfam" id="PF13828"/>
    </source>
</evidence>
<evidence type="ECO:0000313" key="4">
    <source>
        <dbReference type="EMBL" id="RIV23746.1"/>
    </source>
</evidence>
<evidence type="ECO:0000313" key="5">
    <source>
        <dbReference type="Proteomes" id="UP000283523"/>
    </source>
</evidence>
<organism evidence="4 5">
    <name type="scientific">Fibrisoma montanum</name>
    <dbReference type="NCBI Taxonomy" id="2305895"/>
    <lineage>
        <taxon>Bacteria</taxon>
        <taxon>Pseudomonadati</taxon>
        <taxon>Bacteroidota</taxon>
        <taxon>Cytophagia</taxon>
        <taxon>Cytophagales</taxon>
        <taxon>Spirosomataceae</taxon>
        <taxon>Fibrisoma</taxon>
    </lineage>
</organism>
<keyword evidence="5" id="KW-1185">Reference proteome</keyword>
<keyword evidence="2" id="KW-0812">Transmembrane</keyword>
<feature type="transmembrane region" description="Helical" evidence="2">
    <location>
        <begin position="279"/>
        <end position="312"/>
    </location>
</feature>
<feature type="region of interest" description="Disordered" evidence="1">
    <location>
        <begin position="245"/>
        <end position="270"/>
    </location>
</feature>
<keyword evidence="2" id="KW-1133">Transmembrane helix</keyword>
<proteinExistence type="predicted"/>
<dbReference type="Pfam" id="PF13828">
    <property type="entry name" value="DUF4190"/>
    <property type="match status" value="1"/>
</dbReference>
<dbReference type="AlphaFoldDB" id="A0A418MBP2"/>
<name>A0A418MBP2_9BACT</name>
<gene>
    <name evidence="4" type="ORF">DYU11_12285</name>
</gene>